<evidence type="ECO:0000313" key="7">
    <source>
        <dbReference type="Proteomes" id="UP000265618"/>
    </source>
</evidence>
<dbReference type="EMBL" id="BDIP01000455">
    <property type="protein sequence ID" value="GCA62296.1"/>
    <property type="molecule type" value="Genomic_DNA"/>
</dbReference>
<keyword evidence="4 6" id="KW-0413">Isomerase</keyword>
<dbReference type="OrthoDB" id="1555531at2759"/>
<dbReference type="GO" id="GO:0005737">
    <property type="term" value="C:cytoplasm"/>
    <property type="evidence" value="ECO:0007669"/>
    <property type="project" value="TreeGrafter"/>
</dbReference>
<dbReference type="SUPFAM" id="SSF102405">
    <property type="entry name" value="MCP/YpsA-like"/>
    <property type="match status" value="1"/>
</dbReference>
<dbReference type="PANTHER" id="PTHR11934:SF0">
    <property type="entry name" value="RIBOSE-5-PHOSPHATE ISOMERASE"/>
    <property type="match status" value="1"/>
</dbReference>
<dbReference type="Pfam" id="PF06026">
    <property type="entry name" value="Rib_5-P_isom_A"/>
    <property type="match status" value="1"/>
</dbReference>
<dbReference type="Gene3D" id="3.40.50.1000">
    <property type="entry name" value="HAD superfamily/HAD-like"/>
    <property type="match status" value="1"/>
</dbReference>
<gene>
    <name evidence="6" type="ORF">KIPB_002640</name>
</gene>
<dbReference type="InterPro" id="IPR023214">
    <property type="entry name" value="HAD_sf"/>
</dbReference>
<dbReference type="Gene3D" id="3.40.50.1360">
    <property type="match status" value="1"/>
</dbReference>
<dbReference type="InterPro" id="IPR037171">
    <property type="entry name" value="NagB/RpiA_transferase-like"/>
</dbReference>
<dbReference type="InterPro" id="IPR004788">
    <property type="entry name" value="Ribose5P_isomerase_type_A"/>
</dbReference>
<dbReference type="GO" id="GO:0006014">
    <property type="term" value="P:D-ribose metabolic process"/>
    <property type="evidence" value="ECO:0007669"/>
    <property type="project" value="TreeGrafter"/>
</dbReference>
<reference evidence="6 7" key="1">
    <citation type="journal article" date="2018" name="PLoS ONE">
        <title>The draft genome of Kipferlia bialata reveals reductive genome evolution in fornicate parasites.</title>
        <authorList>
            <person name="Tanifuji G."/>
            <person name="Takabayashi S."/>
            <person name="Kume K."/>
            <person name="Takagi M."/>
            <person name="Nakayama T."/>
            <person name="Kamikawa R."/>
            <person name="Inagaki Y."/>
            <person name="Hashimoto T."/>
        </authorList>
    </citation>
    <scope>NUCLEOTIDE SEQUENCE [LARGE SCALE GENOMIC DNA]</scope>
    <source>
        <strain evidence="6">NY0173</strain>
    </source>
</reference>
<dbReference type="CDD" id="cd01398">
    <property type="entry name" value="RPI_A"/>
    <property type="match status" value="1"/>
</dbReference>
<dbReference type="NCBIfam" id="TIGR00021">
    <property type="entry name" value="rpiA"/>
    <property type="match status" value="1"/>
</dbReference>
<evidence type="ECO:0000256" key="5">
    <source>
        <dbReference type="ARBA" id="ARBA00029734"/>
    </source>
</evidence>
<dbReference type="GO" id="GO:0004751">
    <property type="term" value="F:ribose-5-phosphate isomerase activity"/>
    <property type="evidence" value="ECO:0007669"/>
    <property type="project" value="UniProtKB-EC"/>
</dbReference>
<dbReference type="EC" id="5.3.1.6" evidence="3"/>
<dbReference type="Gene3D" id="3.30.70.260">
    <property type="match status" value="1"/>
</dbReference>
<evidence type="ECO:0000256" key="4">
    <source>
        <dbReference type="ARBA" id="ARBA00023235"/>
    </source>
</evidence>
<dbReference type="GO" id="GO:0009052">
    <property type="term" value="P:pentose-phosphate shunt, non-oxidative branch"/>
    <property type="evidence" value="ECO:0007669"/>
    <property type="project" value="InterPro"/>
</dbReference>
<proteinExistence type="inferred from homology"/>
<organism evidence="6 7">
    <name type="scientific">Kipferlia bialata</name>
    <dbReference type="NCBI Taxonomy" id="797122"/>
    <lineage>
        <taxon>Eukaryota</taxon>
        <taxon>Metamonada</taxon>
        <taxon>Carpediemonas-like organisms</taxon>
        <taxon>Kipferlia</taxon>
    </lineage>
</organism>
<accession>A0A391NPS0</accession>
<keyword evidence="7" id="KW-1185">Reference proteome</keyword>
<evidence type="ECO:0000256" key="3">
    <source>
        <dbReference type="ARBA" id="ARBA00011959"/>
    </source>
</evidence>
<dbReference type="PANTHER" id="PTHR11934">
    <property type="entry name" value="RIBOSE-5-PHOSPHATE ISOMERASE"/>
    <property type="match status" value="1"/>
</dbReference>
<evidence type="ECO:0000256" key="1">
    <source>
        <dbReference type="ARBA" id="ARBA00004988"/>
    </source>
</evidence>
<comment type="pathway">
    <text evidence="1">Carbohydrate degradation; pentose phosphate pathway; D-ribose 5-phosphate from D-ribulose 5-phosphate (non-oxidative stage): step 1/1.</text>
</comment>
<name>A0A391NPS0_9EUKA</name>
<dbReference type="SUPFAM" id="SSF100950">
    <property type="entry name" value="NagB/RpiA/CoA transferase-like"/>
    <property type="match status" value="1"/>
</dbReference>
<sequence>MEAYRLPSHVMAAKVRLHVGDLAPTSCFIGRPTFEGLSFNAQWPHDQSGDAFGALARLYCQSGEAAHDPAYFFNATLLKAAHQTASACSAMFEAGIIDAKVAIENMTESQAVFYMKAVVANVRRDPERQRLSAAFNINRPLYSDTTKTLLTRDSQDGLDEIIKTVVDITRRGHFDKVTLDGASERKGTSVPVVNQLTHRQMLHFVHTAHEAGLLTYLSAGIDATNLHKAVSVGVDGMGIGFALHAKGPDGVVAALSVVEINKVLAARDAAENTTLGAAAKALAHLDTCHCEGSITEDQDRLRMELYAAMDQDTLDAINQTDLEKIMRQIDTEVNVSAAGVRNPILSHAAQVLDNRDCHLAQYMPADWEAVLRGLVERTDIHGLRKVLSEAQSSHRAALGGGHPDSQSGRASSLINLPQRETSEHKTLPTHPDLAAQKLRTKITRGLKFNVASAAPQLNSLTAHPVDTLRSCCNRVFLGEETFPPGMTEDSIIREGGIIVKPGNYLPFSVDRTELYSADDLLKHDLTIYNWFKHNHHNCYDHLLMALHDGVILDLLEREYAGKKQVGIMGGHAMLRDSKDYISIAKLCRTLALQGYVVATGGGPGAMEAANLGAHFSGYSEAELDKALHILQRKPDYNDDRDNALAIRILARWPKKSVYSLGVPTWVYGQEPPNLFCKYQAKFFSNAVREDILVLSCNCGIIYTAGSAGTRTEIAQYAVANCYSQEIGSDFSKPMIFYGNFWVENTLYQTYLNMAQRECLTAPRPELHYSNKLFCTDSEEAILSIVSGFYHTYYPFDDIDRGVAPTGTPTRPHVDTSLPVAKRAKQATSAIDIGKRSASYLAVEEWVVRDGMVVGVGSGTTVEFVVDRLAQLVQEKNWTAIVCVPTSYSARALLAKYPDVLTVRDMLSETRSLDVAIDGADEVDSALRLIKGGGGALLHEQVVGQSADHYVVVADMRKDSVTLGHTFHKGVPIEVQPLAWRRVRDQILAQLQVDAPLRLLEDAATHRKHTPYVTDNGNYLLDATLSEEQLQDPNSLLATLKEIAGVCAVGIFPHLTTVAYFGNGKGEVVSRTRVETSDANMLVSPERQQSALESVLSVVRAHATASERPVVELDLDLTSLLPYRRTIAGIAAAADAYGIVPLQGLVQEKVSCLPGYTAEAWNEWLRLPEVASIVSDPRYSSLPWIADDAHKDTPFGTKGATVHSAFHRRFWLDSAEMADDIPTEGLADLEERVHEAGGQLVFVSGRWKQDMISATHTSLSRAGLRHPIQVVIGNPGHDTPGKVITDAEAKVLLQREVAKYGTPVAYIDDRKTNLDAVAALAGNGVAQDFVTVVACVPGYSAADYHKDPSVKATSNLYVDRVDPRAV</sequence>
<dbReference type="SUPFAM" id="SSF75445">
    <property type="entry name" value="D-ribose-5-phosphate isomerase (RpiA), lid domain"/>
    <property type="match status" value="1"/>
</dbReference>
<comment type="caution">
    <text evidence="6">The sequence shown here is derived from an EMBL/GenBank/DDBJ whole genome shotgun (WGS) entry which is preliminary data.</text>
</comment>
<evidence type="ECO:0000313" key="6">
    <source>
        <dbReference type="EMBL" id="GCA62296.1"/>
    </source>
</evidence>
<protein>
    <recommendedName>
        <fullName evidence="3">ribose-5-phosphate isomerase</fullName>
        <ecNumber evidence="3">5.3.1.6</ecNumber>
    </recommendedName>
    <alternativeName>
        <fullName evidence="5">Phosphoriboisomerase</fullName>
    </alternativeName>
</protein>
<dbReference type="Gene3D" id="3.40.50.450">
    <property type="match status" value="1"/>
</dbReference>
<dbReference type="Proteomes" id="UP000265618">
    <property type="component" value="Unassembled WGS sequence"/>
</dbReference>
<evidence type="ECO:0000256" key="2">
    <source>
        <dbReference type="ARBA" id="ARBA00008088"/>
    </source>
</evidence>
<dbReference type="UniPathway" id="UPA00115">
    <property type="reaction ID" value="UER00412"/>
</dbReference>
<comment type="similarity">
    <text evidence="2">Belongs to the ribose 5-phosphate isomerase family.</text>
</comment>